<evidence type="ECO:0000313" key="3">
    <source>
        <dbReference type="Proteomes" id="UP001549104"/>
    </source>
</evidence>
<dbReference type="EMBL" id="JBEPME010000001">
    <property type="protein sequence ID" value="MET3656342.1"/>
    <property type="molecule type" value="Genomic_DNA"/>
</dbReference>
<feature type="compositionally biased region" description="Gly residues" evidence="1">
    <location>
        <begin position="26"/>
        <end position="35"/>
    </location>
</feature>
<comment type="caution">
    <text evidence="2">The sequence shown here is derived from an EMBL/GenBank/DDBJ whole genome shotgun (WGS) entry which is preliminary data.</text>
</comment>
<name>A0ABV2K693_SPOPS</name>
<keyword evidence="3" id="KW-1185">Reference proteome</keyword>
<evidence type="ECO:0008006" key="4">
    <source>
        <dbReference type="Google" id="ProtNLM"/>
    </source>
</evidence>
<gene>
    <name evidence="2" type="ORF">ABIC55_001426</name>
</gene>
<dbReference type="Proteomes" id="UP001549104">
    <property type="component" value="Unassembled WGS sequence"/>
</dbReference>
<protein>
    <recommendedName>
        <fullName evidence="4">Pre-toxin TG domain-containing protein</fullName>
    </recommendedName>
</protein>
<evidence type="ECO:0000256" key="1">
    <source>
        <dbReference type="SAM" id="MobiDB-lite"/>
    </source>
</evidence>
<dbReference type="RefSeq" id="WP_354312600.1">
    <property type="nucleotide sequence ID" value="NZ_JBEPME010000001.1"/>
</dbReference>
<reference evidence="2 3" key="1">
    <citation type="submission" date="2024-06" db="EMBL/GenBank/DDBJ databases">
        <title>Sorghum-associated microbial communities from plants grown in Nebraska, USA.</title>
        <authorList>
            <person name="Schachtman D."/>
        </authorList>
    </citation>
    <scope>NUCLEOTIDE SEQUENCE [LARGE SCALE GENOMIC DNA]</scope>
    <source>
        <strain evidence="2 3">1288</strain>
    </source>
</reference>
<evidence type="ECO:0000313" key="2">
    <source>
        <dbReference type="EMBL" id="MET3656342.1"/>
    </source>
</evidence>
<sequence length="224" mass="23962">MDKWVALSAKNTLQTDLAQRTAGMDGVNGGQGSGDEPGNLVGANTSEDEQLKALYAAMGKEQHVGNPVNDYAIDSNTGEYLMTFEGKRKVLGGNGTGTIDGFAPYGMATYDFYLGDIGTMLSPDASANERFEAALFTFFKPLKLAVTGHDILKVAESGKLPVETGGKIQIVDGEKQYNVNGISPKKVENVSGNGIDNPRTRLPRINGKWVGEPGNGKWYSDSNY</sequence>
<feature type="region of interest" description="Disordered" evidence="1">
    <location>
        <begin position="18"/>
        <end position="43"/>
    </location>
</feature>
<proteinExistence type="predicted"/>
<organism evidence="2 3">
    <name type="scientific">Sporosarcina psychrophila</name>
    <name type="common">Bacillus psychrophilus</name>
    <dbReference type="NCBI Taxonomy" id="1476"/>
    <lineage>
        <taxon>Bacteria</taxon>
        <taxon>Bacillati</taxon>
        <taxon>Bacillota</taxon>
        <taxon>Bacilli</taxon>
        <taxon>Bacillales</taxon>
        <taxon>Caryophanaceae</taxon>
        <taxon>Sporosarcina</taxon>
    </lineage>
</organism>
<accession>A0ABV2K693</accession>